<dbReference type="STRING" id="2018661.A0A2A2K1Q2"/>
<reference evidence="1 2" key="1">
    <citation type="journal article" date="2017" name="Curr. Biol.">
        <title>Genome architecture and evolution of a unichromosomal asexual nematode.</title>
        <authorList>
            <person name="Fradin H."/>
            <person name="Zegar C."/>
            <person name="Gutwein M."/>
            <person name="Lucas J."/>
            <person name="Kovtun M."/>
            <person name="Corcoran D."/>
            <person name="Baugh L.R."/>
            <person name="Kiontke K."/>
            <person name="Gunsalus K."/>
            <person name="Fitch D.H."/>
            <person name="Piano F."/>
        </authorList>
    </citation>
    <scope>NUCLEOTIDE SEQUENCE [LARGE SCALE GENOMIC DNA]</scope>
    <source>
        <strain evidence="1">PF1309</strain>
    </source>
</reference>
<sequence>MRGAKNQMQKQRQRHYELSVRKTGCDEIDDLQIVAEQQGDIQKAQEFQRQIDELDNKTDRLDKERSKDIKGISWINQRNRNVIRNTVLSGKLKFDVTSEDDPFTRKKGVMKVVSGSKHAVGSSSQTQQPDV</sequence>
<organism evidence="1 2">
    <name type="scientific">Diploscapter pachys</name>
    <dbReference type="NCBI Taxonomy" id="2018661"/>
    <lineage>
        <taxon>Eukaryota</taxon>
        <taxon>Metazoa</taxon>
        <taxon>Ecdysozoa</taxon>
        <taxon>Nematoda</taxon>
        <taxon>Chromadorea</taxon>
        <taxon>Rhabditida</taxon>
        <taxon>Rhabditina</taxon>
        <taxon>Rhabditomorpha</taxon>
        <taxon>Rhabditoidea</taxon>
        <taxon>Rhabditidae</taxon>
        <taxon>Diploscapter</taxon>
    </lineage>
</organism>
<name>A0A2A2K1Q2_9BILA</name>
<dbReference type="AlphaFoldDB" id="A0A2A2K1Q2"/>
<evidence type="ECO:0000313" key="2">
    <source>
        <dbReference type="Proteomes" id="UP000218231"/>
    </source>
</evidence>
<protein>
    <submittedName>
        <fullName evidence="1">Uncharacterized protein</fullName>
    </submittedName>
</protein>
<evidence type="ECO:0000313" key="1">
    <source>
        <dbReference type="EMBL" id="PAV67858.1"/>
    </source>
</evidence>
<dbReference type="EMBL" id="LIAE01009873">
    <property type="protein sequence ID" value="PAV67858.1"/>
    <property type="molecule type" value="Genomic_DNA"/>
</dbReference>
<keyword evidence="2" id="KW-1185">Reference proteome</keyword>
<accession>A0A2A2K1Q2</accession>
<dbReference type="Proteomes" id="UP000218231">
    <property type="component" value="Unassembled WGS sequence"/>
</dbReference>
<gene>
    <name evidence="1" type="ORF">WR25_24114</name>
</gene>
<proteinExistence type="predicted"/>
<dbReference type="OrthoDB" id="166375at2759"/>
<comment type="caution">
    <text evidence="1">The sequence shown here is derived from an EMBL/GenBank/DDBJ whole genome shotgun (WGS) entry which is preliminary data.</text>
</comment>